<dbReference type="EMBL" id="JAZHYN010000031">
    <property type="protein sequence ID" value="MEF3367073.1"/>
    <property type="molecule type" value="Genomic_DNA"/>
</dbReference>
<dbReference type="InterPro" id="IPR024370">
    <property type="entry name" value="PBP_domain"/>
</dbReference>
<evidence type="ECO:0000259" key="2">
    <source>
        <dbReference type="Pfam" id="PF12728"/>
    </source>
</evidence>
<reference evidence="3 4" key="1">
    <citation type="submission" date="2024-02" db="EMBL/GenBank/DDBJ databases">
        <authorList>
            <person name="Grouzdev D."/>
        </authorList>
    </citation>
    <scope>NUCLEOTIDE SEQUENCE [LARGE SCALE GENOMIC DNA]</scope>
    <source>
        <strain evidence="3 4">9N</strain>
    </source>
</reference>
<accession>A0ABU7XKL1</accession>
<proteinExistence type="predicted"/>
<dbReference type="InterPro" id="IPR041657">
    <property type="entry name" value="HTH_17"/>
</dbReference>
<organism evidence="3 4">
    <name type="scientific">Methylocystis borbori</name>
    <dbReference type="NCBI Taxonomy" id="3118750"/>
    <lineage>
        <taxon>Bacteria</taxon>
        <taxon>Pseudomonadati</taxon>
        <taxon>Pseudomonadota</taxon>
        <taxon>Alphaproteobacteria</taxon>
        <taxon>Hyphomicrobiales</taxon>
        <taxon>Methylocystaceae</taxon>
        <taxon>Methylocystis</taxon>
    </lineage>
</organism>
<evidence type="ECO:0000313" key="4">
    <source>
        <dbReference type="Proteomes" id="UP001350748"/>
    </source>
</evidence>
<feature type="domain" description="Helix-turn-helix" evidence="2">
    <location>
        <begin position="4"/>
        <end position="52"/>
    </location>
</feature>
<dbReference type="PANTHER" id="PTHR38431:SF1">
    <property type="entry name" value="BLL2305 PROTEIN"/>
    <property type="match status" value="1"/>
</dbReference>
<name>A0ABU7XKL1_9HYPH</name>
<dbReference type="SUPFAM" id="SSF53850">
    <property type="entry name" value="Periplasmic binding protein-like II"/>
    <property type="match status" value="1"/>
</dbReference>
<evidence type="ECO:0000259" key="1">
    <source>
        <dbReference type="Pfam" id="PF12727"/>
    </source>
</evidence>
<dbReference type="RefSeq" id="WP_332082104.1">
    <property type="nucleotide sequence ID" value="NZ_JAZHYN010000031.1"/>
</dbReference>
<gene>
    <name evidence="3" type="ORF">V3H18_11070</name>
</gene>
<dbReference type="InterPro" id="IPR010093">
    <property type="entry name" value="SinI_DNA-bd"/>
</dbReference>
<comment type="caution">
    <text evidence="3">The sequence shown here is derived from an EMBL/GenBank/DDBJ whole genome shotgun (WGS) entry which is preliminary data.</text>
</comment>
<dbReference type="NCBIfam" id="TIGR01764">
    <property type="entry name" value="excise"/>
    <property type="match status" value="1"/>
</dbReference>
<evidence type="ECO:0000313" key="3">
    <source>
        <dbReference type="EMBL" id="MEF3367073.1"/>
    </source>
</evidence>
<protein>
    <submittedName>
        <fullName evidence="3">Helix-turn-helix transcriptional regulator</fullName>
    </submittedName>
</protein>
<feature type="domain" description="PBP" evidence="1">
    <location>
        <begin position="88"/>
        <end position="268"/>
    </location>
</feature>
<sequence>MAEYLTTRELAALLRVKERKVYDLVAEEALPFRRVTGKLLFPREEIESWIAASGSEAERPNRRTAGADYPLVMAGGHDPLLEWALRESRSGIAALMDGALDGLARMRECACIAAGLHIPVAKSDEWNVQPVSKSFAGEPVALIEWAKRTRGVMYSAKLGRPIKRLSDIGDLRFQSRQPEAGSELVLSALLAKEGLRKSDLKSVDAIERSESDLAMAIAAGRADVGLGIEAAARQFQLEFTPLVVERFDLLIWRRAYFDPPFQKLVRFCASAAFRERAEAFGGYDCAQFGAVHFNGP</sequence>
<dbReference type="Pfam" id="PF12727">
    <property type="entry name" value="PBP_like"/>
    <property type="match status" value="1"/>
</dbReference>
<dbReference type="Proteomes" id="UP001350748">
    <property type="component" value="Unassembled WGS sequence"/>
</dbReference>
<dbReference type="PANTHER" id="PTHR38431">
    <property type="entry name" value="BLL2305 PROTEIN"/>
    <property type="match status" value="1"/>
</dbReference>
<keyword evidence="4" id="KW-1185">Reference proteome</keyword>
<dbReference type="Pfam" id="PF12728">
    <property type="entry name" value="HTH_17"/>
    <property type="match status" value="1"/>
</dbReference>